<feature type="signal peptide" evidence="8">
    <location>
        <begin position="1"/>
        <end position="19"/>
    </location>
</feature>
<dbReference type="InterPro" id="IPR034005">
    <property type="entry name" value="M3A_DCP"/>
</dbReference>
<comment type="similarity">
    <text evidence="1 7">Belongs to the peptidase M3 family.</text>
</comment>
<dbReference type="Gene3D" id="1.10.1370.10">
    <property type="entry name" value="Neurolysin, domain 3"/>
    <property type="match status" value="1"/>
</dbReference>
<dbReference type="CDD" id="cd06456">
    <property type="entry name" value="M3A_DCP"/>
    <property type="match status" value="1"/>
</dbReference>
<keyword evidence="6 7" id="KW-0482">Metalloprotease</keyword>
<feature type="domain" description="Peptidase M3A/M3B catalytic" evidence="9">
    <location>
        <begin position="253"/>
        <end position="702"/>
    </location>
</feature>
<evidence type="ECO:0000256" key="8">
    <source>
        <dbReference type="SAM" id="SignalP"/>
    </source>
</evidence>
<evidence type="ECO:0000313" key="10">
    <source>
        <dbReference type="EMBL" id="TQF16884.1"/>
    </source>
</evidence>
<reference evidence="10 11" key="1">
    <citation type="submission" date="2019-06" db="EMBL/GenBank/DDBJ databases">
        <authorList>
            <person name="Livingstone P."/>
            <person name="Whitworth D."/>
        </authorList>
    </citation>
    <scope>NUCLEOTIDE SEQUENCE [LARGE SCALE GENOMIC DNA]</scope>
    <source>
        <strain evidence="10 11">AM401</strain>
    </source>
</reference>
<dbReference type="AlphaFoldDB" id="A0A540X885"/>
<dbReference type="Pfam" id="PF01432">
    <property type="entry name" value="Peptidase_M3"/>
    <property type="match status" value="1"/>
</dbReference>
<evidence type="ECO:0000313" key="11">
    <source>
        <dbReference type="Proteomes" id="UP000315369"/>
    </source>
</evidence>
<dbReference type="GO" id="GO:0005829">
    <property type="term" value="C:cytosol"/>
    <property type="evidence" value="ECO:0007669"/>
    <property type="project" value="TreeGrafter"/>
</dbReference>
<comment type="cofactor">
    <cofactor evidence="7">
        <name>Zn(2+)</name>
        <dbReference type="ChEBI" id="CHEBI:29105"/>
    </cofactor>
    <text evidence="7">Binds 1 zinc ion.</text>
</comment>
<dbReference type="GO" id="GO:0046872">
    <property type="term" value="F:metal ion binding"/>
    <property type="evidence" value="ECO:0007669"/>
    <property type="project" value="UniProtKB-UniRule"/>
</dbReference>
<dbReference type="EMBL" id="VIFM01000016">
    <property type="protein sequence ID" value="TQF16884.1"/>
    <property type="molecule type" value="Genomic_DNA"/>
</dbReference>
<evidence type="ECO:0000256" key="7">
    <source>
        <dbReference type="RuleBase" id="RU003435"/>
    </source>
</evidence>
<dbReference type="PANTHER" id="PTHR43660:SF1">
    <property type="entry name" value="DIPEPTIDYL CARBOXYPEPTIDASE"/>
    <property type="match status" value="1"/>
</dbReference>
<gene>
    <name evidence="10" type="ORF">FJV41_06275</name>
</gene>
<proteinExistence type="inferred from homology"/>
<keyword evidence="5 7" id="KW-0862">Zinc</keyword>
<dbReference type="GO" id="GO:0004180">
    <property type="term" value="F:carboxypeptidase activity"/>
    <property type="evidence" value="ECO:0007669"/>
    <property type="project" value="TreeGrafter"/>
</dbReference>
<evidence type="ECO:0000256" key="6">
    <source>
        <dbReference type="ARBA" id="ARBA00023049"/>
    </source>
</evidence>
<keyword evidence="3 7" id="KW-0479">Metal-binding</keyword>
<evidence type="ECO:0000256" key="1">
    <source>
        <dbReference type="ARBA" id="ARBA00006040"/>
    </source>
</evidence>
<name>A0A540X885_9BACT</name>
<evidence type="ECO:0000256" key="2">
    <source>
        <dbReference type="ARBA" id="ARBA00022670"/>
    </source>
</evidence>
<dbReference type="InterPro" id="IPR024077">
    <property type="entry name" value="Neurolysin/TOP_dom2"/>
</dbReference>
<evidence type="ECO:0000259" key="9">
    <source>
        <dbReference type="Pfam" id="PF01432"/>
    </source>
</evidence>
<dbReference type="PANTHER" id="PTHR43660">
    <property type="entry name" value="DIPEPTIDYL CARBOXYPEPTIDASE"/>
    <property type="match status" value="1"/>
</dbReference>
<dbReference type="InterPro" id="IPR001567">
    <property type="entry name" value="Pept_M3A_M3B_dom"/>
</dbReference>
<keyword evidence="2 7" id="KW-0645">Protease</keyword>
<dbReference type="RefSeq" id="WP_141641490.1">
    <property type="nucleotide sequence ID" value="NZ_VIFM01000016.1"/>
</dbReference>
<keyword evidence="11" id="KW-1185">Reference proteome</keyword>
<dbReference type="InterPro" id="IPR045090">
    <property type="entry name" value="Pept_M3A_M3B"/>
</dbReference>
<dbReference type="InterPro" id="IPR024079">
    <property type="entry name" value="MetalloPept_cat_dom_sf"/>
</dbReference>
<comment type="caution">
    <text evidence="10">The sequence shown here is derived from an EMBL/GenBank/DDBJ whole genome shotgun (WGS) entry which is preliminary data.</text>
</comment>
<dbReference type="GO" id="GO:0004222">
    <property type="term" value="F:metalloendopeptidase activity"/>
    <property type="evidence" value="ECO:0007669"/>
    <property type="project" value="InterPro"/>
</dbReference>
<keyword evidence="8" id="KW-0732">Signal</keyword>
<evidence type="ECO:0000256" key="4">
    <source>
        <dbReference type="ARBA" id="ARBA00022801"/>
    </source>
</evidence>
<dbReference type="Gene3D" id="3.40.390.10">
    <property type="entry name" value="Collagenase (Catalytic Domain)"/>
    <property type="match status" value="1"/>
</dbReference>
<dbReference type="GO" id="GO:0006508">
    <property type="term" value="P:proteolysis"/>
    <property type="evidence" value="ECO:0007669"/>
    <property type="project" value="UniProtKB-KW"/>
</dbReference>
<organism evidence="10 11">
    <name type="scientific">Myxococcus llanfairpwllgwyngyllgogerychwyrndrobwllllantysiliogogogochensis</name>
    <dbReference type="NCBI Taxonomy" id="2590453"/>
    <lineage>
        <taxon>Bacteria</taxon>
        <taxon>Pseudomonadati</taxon>
        <taxon>Myxococcota</taxon>
        <taxon>Myxococcia</taxon>
        <taxon>Myxococcales</taxon>
        <taxon>Cystobacterineae</taxon>
        <taxon>Myxococcaceae</taxon>
        <taxon>Myxococcus</taxon>
    </lineage>
</organism>
<protein>
    <submittedName>
        <fullName evidence="10">M3 family metallopeptidase</fullName>
    </submittedName>
</protein>
<evidence type="ECO:0000256" key="5">
    <source>
        <dbReference type="ARBA" id="ARBA00022833"/>
    </source>
</evidence>
<accession>A0A540X885</accession>
<feature type="chain" id="PRO_5022082099" evidence="8">
    <location>
        <begin position="20"/>
        <end position="709"/>
    </location>
</feature>
<dbReference type="OrthoDB" id="9773538at2"/>
<evidence type="ECO:0000256" key="3">
    <source>
        <dbReference type="ARBA" id="ARBA00022723"/>
    </source>
</evidence>
<sequence length="709" mass="79334">MTRYRIGALVVLLAGAAVAAPETPPGKGATLLAPWSGPHGGAPPFDRVKLEEFRPALEEAMEQERREVARVADSTEPPTFENTIAALEDTGRGFTRVFEVYNAWSSFVNTPEYQVIEREMAPRLAAFWDESTQNRRLFRRIKAVHDSAAKAKLTPEQRRLVAHYHDVYVRSGANLGAAAGKRFTAINQQLATLYTTFNQNVLADEKRFTLLETEADLAGLPEPLRKAAATEAEARGKKGQWAVANTRSAVADFLTYSDRRELREKVWRNYDSRGDHGDSHDNNGVITQILAARAEQAKLLGFPTHAHRQLATSMVKTPERAMRLLEQMWTPAVARVREEVAAMQEIARRDGQPETIAPWDYRYYAEKVRKAKYDLDDTEVKPYLRLDSLRDGMFWAAGELFGYTFTPAPDVPVYHPDVSVFAVKERTSGKPLGLLYFDPYARPGKYNGGQTETYRVQERFRSEVTGLVAISMPFVKPGPGGVALLGWRDALTLFHEFGHALHSLSASVTYPTLGGGRVVRDFGEFPAELFEHWLSTPEVLSRFAVHHVTGKPMPADLVARIQKAATFNQGFYTVDYLTSALVEMKLHLAGARRINPDTFERDVLRQIGAPEEVGMRSRLPHFGHVFASNGYAAGYYMYLWAEMLSADAFEAFTEAGGAYDPKVAARLREHILSVGNTVDPFEGYRAFRGREASLDALMRERGFPAPQRP</sequence>
<keyword evidence="4 7" id="KW-0378">Hydrolase</keyword>
<dbReference type="SUPFAM" id="SSF55486">
    <property type="entry name" value="Metalloproteases ('zincins'), catalytic domain"/>
    <property type="match status" value="1"/>
</dbReference>
<dbReference type="Proteomes" id="UP000315369">
    <property type="component" value="Unassembled WGS sequence"/>
</dbReference>